<dbReference type="Pfam" id="PF07143">
    <property type="entry name" value="CrtC"/>
    <property type="match status" value="1"/>
</dbReference>
<comment type="caution">
    <text evidence="2">The sequence shown here is derived from an EMBL/GenBank/DDBJ whole genome shotgun (WGS) entry which is preliminary data.</text>
</comment>
<organism evidence="2 3">
    <name type="scientific">Streptomyces hyaluromycini</name>
    <dbReference type="NCBI Taxonomy" id="1377993"/>
    <lineage>
        <taxon>Bacteria</taxon>
        <taxon>Bacillati</taxon>
        <taxon>Actinomycetota</taxon>
        <taxon>Actinomycetes</taxon>
        <taxon>Kitasatosporales</taxon>
        <taxon>Streptomycetaceae</taxon>
        <taxon>Streptomyces</taxon>
    </lineage>
</organism>
<dbReference type="SUPFAM" id="SSF159245">
    <property type="entry name" value="AttH-like"/>
    <property type="match status" value="1"/>
</dbReference>
<reference evidence="2 3" key="1">
    <citation type="submission" date="2024-06" db="EMBL/GenBank/DDBJ databases">
        <title>The Natural Products Discovery Center: Release of the First 8490 Sequenced Strains for Exploring Actinobacteria Biosynthetic Diversity.</title>
        <authorList>
            <person name="Kalkreuter E."/>
            <person name="Kautsar S.A."/>
            <person name="Yang D."/>
            <person name="Bader C.D."/>
            <person name="Teijaro C.N."/>
            <person name="Fluegel L."/>
            <person name="Davis C.M."/>
            <person name="Simpson J.R."/>
            <person name="Lauterbach L."/>
            <person name="Steele A.D."/>
            <person name="Gui C."/>
            <person name="Meng S."/>
            <person name="Li G."/>
            <person name="Viehrig K."/>
            <person name="Ye F."/>
            <person name="Su P."/>
            <person name="Kiefer A.F."/>
            <person name="Nichols A."/>
            <person name="Cepeda A.J."/>
            <person name="Yan W."/>
            <person name="Fan B."/>
            <person name="Jiang Y."/>
            <person name="Adhikari A."/>
            <person name="Zheng C.-J."/>
            <person name="Schuster L."/>
            <person name="Cowan T.M."/>
            <person name="Smanski M.J."/>
            <person name="Chevrette M.G."/>
            <person name="De Carvalho L.P.S."/>
            <person name="Shen B."/>
        </authorList>
    </citation>
    <scope>NUCLEOTIDE SEQUENCE [LARGE SCALE GENOMIC DNA]</scope>
    <source>
        <strain evidence="2 3">NPDC000234</strain>
    </source>
</reference>
<protein>
    <submittedName>
        <fullName evidence="2">Lipocalin-like domain-containing protein</fullName>
    </submittedName>
</protein>
<proteinExistence type="predicted"/>
<dbReference type="InterPro" id="IPR010791">
    <property type="entry name" value="AttH_dom"/>
</dbReference>
<name>A0ABV1WP33_9ACTN</name>
<dbReference type="InterPro" id="IPR023374">
    <property type="entry name" value="AttH-like_dom_sf"/>
</dbReference>
<keyword evidence="3" id="KW-1185">Reference proteome</keyword>
<evidence type="ECO:0000313" key="3">
    <source>
        <dbReference type="Proteomes" id="UP001474181"/>
    </source>
</evidence>
<dbReference type="Gene3D" id="2.40.370.10">
    <property type="entry name" value="AttH-like domain"/>
    <property type="match status" value="1"/>
</dbReference>
<dbReference type="RefSeq" id="WP_350777156.1">
    <property type="nucleotide sequence ID" value="NZ_JBEPEK010000016.1"/>
</dbReference>
<sequence length="136" mass="14931">MNGQGQMLFRGLDEQYEFAFPAMTTSGSVVLDSQSYEVTGTSWLDRQWGGLPDLFTHSLGRSPEAARSSARPPSPMNWIWICPQFDNGINIAVARLRDMVNQQIFLALTAVHPDGTHVVAPTMLLVGATAPWTGPR</sequence>
<feature type="domain" description="AttH" evidence="1">
    <location>
        <begin position="14"/>
        <end position="49"/>
    </location>
</feature>
<accession>A0ABV1WP33</accession>
<dbReference type="EMBL" id="JBEPEK010000016">
    <property type="protein sequence ID" value="MER7178632.1"/>
    <property type="molecule type" value="Genomic_DNA"/>
</dbReference>
<evidence type="ECO:0000259" key="1">
    <source>
        <dbReference type="Pfam" id="PF07143"/>
    </source>
</evidence>
<gene>
    <name evidence="2" type="ORF">ABT404_03930</name>
</gene>
<evidence type="ECO:0000313" key="2">
    <source>
        <dbReference type="EMBL" id="MER7178632.1"/>
    </source>
</evidence>
<dbReference type="Proteomes" id="UP001474181">
    <property type="component" value="Unassembled WGS sequence"/>
</dbReference>